<organism evidence="2">
    <name type="scientific">marine sediment metagenome</name>
    <dbReference type="NCBI Taxonomy" id="412755"/>
    <lineage>
        <taxon>unclassified sequences</taxon>
        <taxon>metagenomes</taxon>
        <taxon>ecological metagenomes</taxon>
    </lineage>
</organism>
<protein>
    <recommendedName>
        <fullName evidence="3">Alcohol dehydrogenase-like C-terminal domain-containing protein</fullName>
    </recommendedName>
</protein>
<sequence>GGIGTFAVQIAKSYGTEVTGVCSSRNLDMVRSIGADQVIDYTQEDFTKSGQRYDLILDIAAKGSVSDYKHALSPKGIYVLCGFTLAAMFGVLFLGPRISRTGSKKFVYYGAKPNNKDLVFIKELIEAGKVVPVIDRRYPLSEVPEAIRYYEKGHAQGKVVITVEHNNQ</sequence>
<evidence type="ECO:0000313" key="2">
    <source>
        <dbReference type="EMBL" id="GAI32587.1"/>
    </source>
</evidence>
<name>X1MLT4_9ZZZZ</name>
<dbReference type="Gene3D" id="3.90.180.10">
    <property type="entry name" value="Medium-chain alcohol dehydrogenases, catalytic domain"/>
    <property type="match status" value="1"/>
</dbReference>
<dbReference type="InterPro" id="IPR052733">
    <property type="entry name" value="Chloroplast_QOR"/>
</dbReference>
<comment type="caution">
    <text evidence="2">The sequence shown here is derived from an EMBL/GenBank/DDBJ whole genome shotgun (WGS) entry which is preliminary data.</text>
</comment>
<dbReference type="EMBL" id="BARV01032123">
    <property type="protein sequence ID" value="GAI32587.1"/>
    <property type="molecule type" value="Genomic_DNA"/>
</dbReference>
<keyword evidence="1" id="KW-0472">Membrane</keyword>
<dbReference type="PANTHER" id="PTHR44013">
    <property type="entry name" value="ZINC-TYPE ALCOHOL DEHYDROGENASE-LIKE PROTEIN C16A3.02C"/>
    <property type="match status" value="1"/>
</dbReference>
<feature type="non-terminal residue" evidence="2">
    <location>
        <position position="1"/>
    </location>
</feature>
<dbReference type="PANTHER" id="PTHR44013:SF1">
    <property type="entry name" value="ZINC-TYPE ALCOHOL DEHYDROGENASE-LIKE PROTEIN C16A3.02C"/>
    <property type="match status" value="1"/>
</dbReference>
<keyword evidence="1" id="KW-0812">Transmembrane</keyword>
<dbReference type="InterPro" id="IPR036291">
    <property type="entry name" value="NAD(P)-bd_dom_sf"/>
</dbReference>
<keyword evidence="1" id="KW-1133">Transmembrane helix</keyword>
<gene>
    <name evidence="2" type="ORF">S06H3_50698</name>
</gene>
<accession>X1MLT4</accession>
<dbReference type="Gene3D" id="3.40.50.720">
    <property type="entry name" value="NAD(P)-binding Rossmann-like Domain"/>
    <property type="match status" value="1"/>
</dbReference>
<feature type="transmembrane region" description="Helical" evidence="1">
    <location>
        <begin position="76"/>
        <end position="95"/>
    </location>
</feature>
<evidence type="ECO:0008006" key="3">
    <source>
        <dbReference type="Google" id="ProtNLM"/>
    </source>
</evidence>
<dbReference type="SUPFAM" id="SSF51735">
    <property type="entry name" value="NAD(P)-binding Rossmann-fold domains"/>
    <property type="match status" value="1"/>
</dbReference>
<evidence type="ECO:0000256" key="1">
    <source>
        <dbReference type="SAM" id="Phobius"/>
    </source>
</evidence>
<dbReference type="CDD" id="cd08267">
    <property type="entry name" value="MDR1"/>
    <property type="match status" value="1"/>
</dbReference>
<proteinExistence type="predicted"/>
<reference evidence="2" key="1">
    <citation type="journal article" date="2014" name="Front. Microbiol.">
        <title>High frequency of phylogenetically diverse reductive dehalogenase-homologous genes in deep subseafloor sedimentary metagenomes.</title>
        <authorList>
            <person name="Kawai M."/>
            <person name="Futagami T."/>
            <person name="Toyoda A."/>
            <person name="Takaki Y."/>
            <person name="Nishi S."/>
            <person name="Hori S."/>
            <person name="Arai W."/>
            <person name="Tsubouchi T."/>
            <person name="Morono Y."/>
            <person name="Uchiyama I."/>
            <person name="Ito T."/>
            <person name="Fujiyama A."/>
            <person name="Inagaki F."/>
            <person name="Takami H."/>
        </authorList>
    </citation>
    <scope>NUCLEOTIDE SEQUENCE</scope>
    <source>
        <strain evidence="2">Expedition CK06-06</strain>
    </source>
</reference>
<dbReference type="Pfam" id="PF13602">
    <property type="entry name" value="ADH_zinc_N_2"/>
    <property type="match status" value="1"/>
</dbReference>
<dbReference type="AlphaFoldDB" id="X1MLT4"/>